<accession>V8C6E9</accession>
<dbReference type="RefSeq" id="WP_023921808.1">
    <property type="nucleotide sequence ID" value="NZ_KI669408.1"/>
</dbReference>
<evidence type="ECO:0008006" key="11">
    <source>
        <dbReference type="Google" id="ProtNLM"/>
    </source>
</evidence>
<dbReference type="InterPro" id="IPR050090">
    <property type="entry name" value="Tyrosine_recombinase_XerCD"/>
</dbReference>
<dbReference type="InterPro" id="IPR013762">
    <property type="entry name" value="Integrase-like_cat_sf"/>
</dbReference>
<dbReference type="Gene3D" id="1.10.150.130">
    <property type="match status" value="1"/>
</dbReference>
<dbReference type="InterPro" id="IPR004107">
    <property type="entry name" value="Integrase_SAM-like_N"/>
</dbReference>
<keyword evidence="3" id="KW-0229">DNA integration</keyword>
<evidence type="ECO:0000256" key="2">
    <source>
        <dbReference type="ARBA" id="ARBA00008857"/>
    </source>
</evidence>
<dbReference type="GO" id="GO:0006310">
    <property type="term" value="P:DNA recombination"/>
    <property type="evidence" value="ECO:0007669"/>
    <property type="project" value="UniProtKB-KW"/>
</dbReference>
<dbReference type="InterPro" id="IPR002104">
    <property type="entry name" value="Integrase_catalytic"/>
</dbReference>
<dbReference type="STRING" id="1073376.HMPREF1202_01324"/>
<dbReference type="AlphaFoldDB" id="V8C6E9"/>
<keyword evidence="5" id="KW-0233">DNA recombination</keyword>
<dbReference type="PANTHER" id="PTHR30349:SF64">
    <property type="entry name" value="PROPHAGE INTEGRASE INTD-RELATED"/>
    <property type="match status" value="1"/>
</dbReference>
<dbReference type="PROSITE" id="PS51898">
    <property type="entry name" value="TYR_RECOMBINASE"/>
    <property type="match status" value="1"/>
</dbReference>
<dbReference type="InterPro" id="IPR010998">
    <property type="entry name" value="Integrase_recombinase_N"/>
</dbReference>
<dbReference type="PROSITE" id="PS51900">
    <property type="entry name" value="CB"/>
    <property type="match status" value="1"/>
</dbReference>
<comment type="function">
    <text evidence="1">Site-specific tyrosine recombinase, which acts by catalyzing the cutting and rejoining of the recombining DNA molecules.</text>
</comment>
<name>V8C6E9_9FIRM</name>
<evidence type="ECO:0000313" key="10">
    <source>
        <dbReference type="Proteomes" id="UP000018683"/>
    </source>
</evidence>
<evidence type="ECO:0000256" key="4">
    <source>
        <dbReference type="ARBA" id="ARBA00023125"/>
    </source>
</evidence>
<dbReference type="SUPFAM" id="SSF56349">
    <property type="entry name" value="DNA breaking-rejoining enzymes"/>
    <property type="match status" value="1"/>
</dbReference>
<dbReference type="OrthoDB" id="111144at2"/>
<dbReference type="EMBL" id="AZJE01000016">
    <property type="protein sequence ID" value="ETD22600.1"/>
    <property type="molecule type" value="Genomic_DNA"/>
</dbReference>
<dbReference type="PATRIC" id="fig|1073376.3.peg.1364"/>
<evidence type="ECO:0000256" key="5">
    <source>
        <dbReference type="ARBA" id="ARBA00023172"/>
    </source>
</evidence>
<dbReference type="GO" id="GO:0003677">
    <property type="term" value="F:DNA binding"/>
    <property type="evidence" value="ECO:0007669"/>
    <property type="project" value="UniProtKB-UniRule"/>
</dbReference>
<dbReference type="Gene3D" id="1.10.443.10">
    <property type="entry name" value="Intergrase catalytic core"/>
    <property type="match status" value="1"/>
</dbReference>
<proteinExistence type="inferred from homology"/>
<dbReference type="InterPro" id="IPR011010">
    <property type="entry name" value="DNA_brk_join_enz"/>
</dbReference>
<sequence length="379" mass="43519">MPRKGENIYKRKDGRWEGRYIRSYDSEHKAKYAYVYGKTYSEVKRKLTEQRGNVQKVQPTKNKSSTYGELLDCWLHSMQLNTKESTQARYTHLIKTHIKPHLGAVQLSQLTTDVIEIFIEQQLTDGRLDNSGGLSPKTVTDILTIIKSTIEYARYKELPVICNLSKLSIKKKEKEMRVFTPSEQESLIGTLTNDMDHSKFGVLLSLYTGIRVGELCALQWEDFDLAHSKLKIRKTMQRIQDLGNGSVSKTKIVITEPKSQCSIREIPLPLFIVDVAKKFASNPKAYILTGTDQYIEPRTMQNRFKSYVKECNVEPANFHVLRHTFATRCVEVGFEVKSLSEVLGHANVNITLNRYVHSSFELKHSNMNKLASQYKPSNM</sequence>
<keyword evidence="4 6" id="KW-0238">DNA-binding</keyword>
<dbReference type="HOGENOM" id="CLU_027562_17_1_9"/>
<evidence type="ECO:0000256" key="1">
    <source>
        <dbReference type="ARBA" id="ARBA00003283"/>
    </source>
</evidence>
<comment type="caution">
    <text evidence="9">The sequence shown here is derived from an EMBL/GenBank/DDBJ whole genome shotgun (WGS) entry which is preliminary data.</text>
</comment>
<protein>
    <recommendedName>
        <fullName evidence="11">Tyr recombinase domain-containing protein</fullName>
    </recommendedName>
</protein>
<evidence type="ECO:0000256" key="6">
    <source>
        <dbReference type="PROSITE-ProRule" id="PRU01248"/>
    </source>
</evidence>
<organism evidence="9 10">
    <name type="scientific">[Ruminococcus] lactaris CC59_002D</name>
    <dbReference type="NCBI Taxonomy" id="1073376"/>
    <lineage>
        <taxon>Bacteria</taxon>
        <taxon>Bacillati</taxon>
        <taxon>Bacillota</taxon>
        <taxon>Clostridia</taxon>
        <taxon>Lachnospirales</taxon>
        <taxon>Lachnospiraceae</taxon>
        <taxon>Mediterraneibacter</taxon>
    </lineage>
</organism>
<dbReference type="CDD" id="cd01189">
    <property type="entry name" value="INT_ICEBs1_C_like"/>
    <property type="match status" value="1"/>
</dbReference>
<feature type="domain" description="Tyr recombinase" evidence="7">
    <location>
        <begin position="174"/>
        <end position="368"/>
    </location>
</feature>
<evidence type="ECO:0000259" key="8">
    <source>
        <dbReference type="PROSITE" id="PS51900"/>
    </source>
</evidence>
<evidence type="ECO:0000259" key="7">
    <source>
        <dbReference type="PROSITE" id="PS51898"/>
    </source>
</evidence>
<gene>
    <name evidence="9" type="ORF">HMPREF1202_01324</name>
</gene>
<comment type="similarity">
    <text evidence="2">Belongs to the 'phage' integrase family.</text>
</comment>
<evidence type="ECO:0000313" key="9">
    <source>
        <dbReference type="EMBL" id="ETD22600.1"/>
    </source>
</evidence>
<dbReference type="InterPro" id="IPR044068">
    <property type="entry name" value="CB"/>
</dbReference>
<dbReference type="GO" id="GO:0015074">
    <property type="term" value="P:DNA integration"/>
    <property type="evidence" value="ECO:0007669"/>
    <property type="project" value="UniProtKB-KW"/>
</dbReference>
<evidence type="ECO:0000256" key="3">
    <source>
        <dbReference type="ARBA" id="ARBA00022908"/>
    </source>
</evidence>
<dbReference type="Pfam" id="PF00589">
    <property type="entry name" value="Phage_integrase"/>
    <property type="match status" value="1"/>
</dbReference>
<dbReference type="Proteomes" id="UP000018683">
    <property type="component" value="Unassembled WGS sequence"/>
</dbReference>
<dbReference type="PANTHER" id="PTHR30349">
    <property type="entry name" value="PHAGE INTEGRASE-RELATED"/>
    <property type="match status" value="1"/>
</dbReference>
<feature type="domain" description="Core-binding (CB)" evidence="8">
    <location>
        <begin position="65"/>
        <end position="154"/>
    </location>
</feature>
<reference evidence="9 10" key="1">
    <citation type="submission" date="2013-10" db="EMBL/GenBank/DDBJ databases">
        <title>The Genome Sequence of Ruminococcus lactaris CC59_002D.</title>
        <authorList>
            <consortium name="The Broad Institute Genomics Platform"/>
            <person name="Earl A."/>
            <person name="Allen-Vercoe E."/>
            <person name="Daigneault M."/>
            <person name="Young S.K."/>
            <person name="Zeng Q."/>
            <person name="Gargeya S."/>
            <person name="Fitzgerald M."/>
            <person name="Abouelleil A."/>
            <person name="Alvarado L."/>
            <person name="Chapman S.B."/>
            <person name="Gainer-Dewar J."/>
            <person name="Goldberg J."/>
            <person name="Griggs A."/>
            <person name="Gujja S."/>
            <person name="Hansen M."/>
            <person name="Howarth C."/>
            <person name="Imamovic A."/>
            <person name="Ireland A."/>
            <person name="Larimer J."/>
            <person name="McCowan C."/>
            <person name="Murphy C."/>
            <person name="Pearson M."/>
            <person name="Poon T.W."/>
            <person name="Priest M."/>
            <person name="Roberts A."/>
            <person name="Saif S."/>
            <person name="Shea T."/>
            <person name="Sykes S."/>
            <person name="Wortman J."/>
            <person name="Nusbaum C."/>
            <person name="Birren B."/>
        </authorList>
    </citation>
    <scope>NUCLEOTIDE SEQUENCE [LARGE SCALE GENOMIC DNA]</scope>
    <source>
        <strain evidence="9 10">CC59_002D</strain>
    </source>
</reference>
<dbReference type="Pfam" id="PF14659">
    <property type="entry name" value="Phage_int_SAM_3"/>
    <property type="match status" value="1"/>
</dbReference>